<keyword evidence="2 4" id="KW-0489">Methyltransferase</keyword>
<dbReference type="EMBL" id="KZ819642">
    <property type="protein sequence ID" value="PWN86815.1"/>
    <property type="molecule type" value="Genomic_DNA"/>
</dbReference>
<dbReference type="PANTHER" id="PTHR43619:SF2">
    <property type="entry name" value="S-ADENOSYL-L-METHIONINE-DEPENDENT METHYLTRANSFERASES SUPERFAMILY PROTEIN"/>
    <property type="match status" value="1"/>
</dbReference>
<organism evidence="4 5">
    <name type="scientific">Acaromyces ingoldii</name>
    <dbReference type="NCBI Taxonomy" id="215250"/>
    <lineage>
        <taxon>Eukaryota</taxon>
        <taxon>Fungi</taxon>
        <taxon>Dikarya</taxon>
        <taxon>Basidiomycota</taxon>
        <taxon>Ustilaginomycotina</taxon>
        <taxon>Exobasidiomycetes</taxon>
        <taxon>Exobasidiales</taxon>
        <taxon>Cryptobasidiaceae</taxon>
        <taxon>Acaromyces</taxon>
    </lineage>
</organism>
<dbReference type="GO" id="GO:0008168">
    <property type="term" value="F:methyltransferase activity"/>
    <property type="evidence" value="ECO:0007669"/>
    <property type="project" value="UniProtKB-KW"/>
</dbReference>
<comment type="similarity">
    <text evidence="1">Belongs to the UPF0677 family.</text>
</comment>
<protein>
    <submittedName>
        <fullName evidence="4">Methyltransferase</fullName>
    </submittedName>
</protein>
<dbReference type="Pfam" id="PF04072">
    <property type="entry name" value="LCM"/>
    <property type="match status" value="1"/>
</dbReference>
<dbReference type="InParanoid" id="A0A316YGD4"/>
<evidence type="ECO:0000256" key="3">
    <source>
        <dbReference type="ARBA" id="ARBA00022679"/>
    </source>
</evidence>
<evidence type="ECO:0000313" key="4">
    <source>
        <dbReference type="EMBL" id="PWN86815.1"/>
    </source>
</evidence>
<keyword evidence="5" id="KW-1185">Reference proteome</keyword>
<name>A0A316YGD4_9BASI</name>
<dbReference type="GO" id="GO:0032259">
    <property type="term" value="P:methylation"/>
    <property type="evidence" value="ECO:0007669"/>
    <property type="project" value="UniProtKB-KW"/>
</dbReference>
<dbReference type="Proteomes" id="UP000245768">
    <property type="component" value="Unassembled WGS sequence"/>
</dbReference>
<dbReference type="InterPro" id="IPR029063">
    <property type="entry name" value="SAM-dependent_MTases_sf"/>
</dbReference>
<dbReference type="Gene3D" id="3.40.50.150">
    <property type="entry name" value="Vaccinia Virus protein VP39"/>
    <property type="match status" value="1"/>
</dbReference>
<dbReference type="AlphaFoldDB" id="A0A316YGD4"/>
<keyword evidence="3 4" id="KW-0808">Transferase</keyword>
<dbReference type="STRING" id="215250.A0A316YGD4"/>
<evidence type="ECO:0000256" key="1">
    <source>
        <dbReference type="ARBA" id="ARBA00008138"/>
    </source>
</evidence>
<dbReference type="PANTHER" id="PTHR43619">
    <property type="entry name" value="S-ADENOSYL-L-METHIONINE-DEPENDENT METHYLTRANSFERASE YKTD-RELATED"/>
    <property type="match status" value="1"/>
</dbReference>
<dbReference type="RefSeq" id="XP_025374013.1">
    <property type="nucleotide sequence ID" value="XM_025522930.1"/>
</dbReference>
<dbReference type="InterPro" id="IPR011610">
    <property type="entry name" value="SAM_mthyl_Trfase_ML2640-like"/>
</dbReference>
<dbReference type="NCBIfam" id="TIGR00027">
    <property type="entry name" value="mthyl_TIGR00027"/>
    <property type="match status" value="1"/>
</dbReference>
<dbReference type="InterPro" id="IPR007213">
    <property type="entry name" value="Ppm1/Ppm2/Tcmp"/>
</dbReference>
<evidence type="ECO:0000313" key="5">
    <source>
        <dbReference type="Proteomes" id="UP000245768"/>
    </source>
</evidence>
<dbReference type="OrthoDB" id="2162516at2759"/>
<gene>
    <name evidence="4" type="ORF">FA10DRAFT_269917</name>
</gene>
<proteinExistence type="inferred from homology"/>
<accession>A0A316YGD4</accession>
<dbReference type="GeneID" id="37044846"/>
<reference evidence="4 5" key="1">
    <citation type="journal article" date="2018" name="Mol. Biol. Evol.">
        <title>Broad Genomic Sampling Reveals a Smut Pathogenic Ancestry of the Fungal Clade Ustilaginomycotina.</title>
        <authorList>
            <person name="Kijpornyongpan T."/>
            <person name="Mondo S.J."/>
            <person name="Barry K."/>
            <person name="Sandor L."/>
            <person name="Lee J."/>
            <person name="Lipzen A."/>
            <person name="Pangilinan J."/>
            <person name="LaButti K."/>
            <person name="Hainaut M."/>
            <person name="Henrissat B."/>
            <person name="Grigoriev I.V."/>
            <person name="Spatafora J.W."/>
            <person name="Aime M.C."/>
        </authorList>
    </citation>
    <scope>NUCLEOTIDE SEQUENCE [LARGE SCALE GENOMIC DNA]</scope>
    <source>
        <strain evidence="4 5">MCA 4198</strain>
    </source>
</reference>
<evidence type="ECO:0000256" key="2">
    <source>
        <dbReference type="ARBA" id="ARBA00022603"/>
    </source>
</evidence>
<sequence>MTSRPPSQTAQSAARSRAVHWLREEEPKVLNDWVAAKLLDYETPEDLLAAYDAAPSARLPGASNLFAVRNRYAEDEFQKAHADHGCDQYVVIGAGLDSFAYRRADSFPCTIYEIDHPSSQQWKRDRLAHAGIACPANLCYVAVDFEEQEASLVAALEANGFDRTRPVFFAMLGVSQYLTLASLKSLLKAIASASSARCTLVMERVRPIEEGHLEGPEAEMMERLLAATTKMAEPWITFLDEPQTDAVFREAGFDSIHHELPSDSIRRYLQGRKNDQMPKVAALVLASTRGA</sequence>
<dbReference type="SUPFAM" id="SSF53335">
    <property type="entry name" value="S-adenosyl-L-methionine-dependent methyltransferases"/>
    <property type="match status" value="1"/>
</dbReference>